<name>A0ABW5G8J5_9PSEU</name>
<dbReference type="RefSeq" id="WP_345388884.1">
    <property type="nucleotide sequence ID" value="NZ_BAABHG010000003.1"/>
</dbReference>
<comment type="caution">
    <text evidence="2">The sequence shown here is derived from an EMBL/GenBank/DDBJ whole genome shotgun (WGS) entry which is preliminary data.</text>
</comment>
<dbReference type="EMBL" id="JBHUKU010000002">
    <property type="protein sequence ID" value="MFD2457511.1"/>
    <property type="molecule type" value="Genomic_DNA"/>
</dbReference>
<protein>
    <submittedName>
        <fullName evidence="2">DUF6879 family protein</fullName>
    </submittedName>
</protein>
<sequence>MRPGDEKLRSGDNWLTGDAWDAQWRSFERSAWRLETLPVYRVGPETGKVERFLATGEINRSSRWSTELRAHAAAGRTVGRVHAITPPLSDYLKYEFACYRENVEAGEEVRILDYSQTPNPGLPDRDFWMFDDEVIVLMHYAEDGTQLGRERLVDVDPAPYVRYKELAIQHSVPFLEYVAKD</sequence>
<dbReference type="Pfam" id="PF21806">
    <property type="entry name" value="DUF6879"/>
    <property type="match status" value="1"/>
</dbReference>
<feature type="domain" description="DUF6879" evidence="1">
    <location>
        <begin position="19"/>
        <end position="179"/>
    </location>
</feature>
<organism evidence="2 3">
    <name type="scientific">Amycolatopsis samaneae</name>
    <dbReference type="NCBI Taxonomy" id="664691"/>
    <lineage>
        <taxon>Bacteria</taxon>
        <taxon>Bacillati</taxon>
        <taxon>Actinomycetota</taxon>
        <taxon>Actinomycetes</taxon>
        <taxon>Pseudonocardiales</taxon>
        <taxon>Pseudonocardiaceae</taxon>
        <taxon>Amycolatopsis</taxon>
    </lineage>
</organism>
<keyword evidence="3" id="KW-1185">Reference proteome</keyword>
<evidence type="ECO:0000259" key="1">
    <source>
        <dbReference type="Pfam" id="PF21806"/>
    </source>
</evidence>
<evidence type="ECO:0000313" key="2">
    <source>
        <dbReference type="EMBL" id="MFD2457511.1"/>
    </source>
</evidence>
<reference evidence="3" key="1">
    <citation type="journal article" date="2019" name="Int. J. Syst. Evol. Microbiol.">
        <title>The Global Catalogue of Microorganisms (GCM) 10K type strain sequencing project: providing services to taxonomists for standard genome sequencing and annotation.</title>
        <authorList>
            <consortium name="The Broad Institute Genomics Platform"/>
            <consortium name="The Broad Institute Genome Sequencing Center for Infectious Disease"/>
            <person name="Wu L."/>
            <person name="Ma J."/>
        </authorList>
    </citation>
    <scope>NUCLEOTIDE SEQUENCE [LARGE SCALE GENOMIC DNA]</scope>
    <source>
        <strain evidence="3">CGMCC 4.7643</strain>
    </source>
</reference>
<dbReference type="Proteomes" id="UP001597419">
    <property type="component" value="Unassembled WGS sequence"/>
</dbReference>
<gene>
    <name evidence="2" type="ORF">ACFSYJ_02825</name>
</gene>
<dbReference type="InterPro" id="IPR049244">
    <property type="entry name" value="DUF6879"/>
</dbReference>
<evidence type="ECO:0000313" key="3">
    <source>
        <dbReference type="Proteomes" id="UP001597419"/>
    </source>
</evidence>
<proteinExistence type="predicted"/>
<accession>A0ABW5G8J5</accession>